<dbReference type="KEGG" id="sxi:SXIM_02240"/>
<evidence type="ECO:0000313" key="2">
    <source>
        <dbReference type="Proteomes" id="UP000034034"/>
    </source>
</evidence>
<dbReference type="Proteomes" id="UP000034034">
    <property type="component" value="Chromosome"/>
</dbReference>
<evidence type="ECO:0000313" key="1">
    <source>
        <dbReference type="EMBL" id="AKG41608.1"/>
    </source>
</evidence>
<sequence length="317" mass="34034">MITPGIADDIAATVESCRRLDDTEGGSRAALRHMQQQVTEVAGHIRNSRFSDSATRQRTINLWAQLAQTAGWTAMDTGLHTRAHHFYATGLKAAHETADRALTSHILGCLTFQAIARGQHHDALALADAGITAALSAAPAVRAMAAARKAHAHAALGDLTALRRTTDVGLTFLAHPDARDTRPPWLYWLSDLRVVTGQSYITGAFATGAPGTGEARALLAEADPFITGWLGRHAEHIADRDGLLHGAWLARSYLARDQLEHTVATAGSLLQYASTVPSAHVRSTLAALDTDLAARRELRSHRPVQRLRADLQDVTAG</sequence>
<proteinExistence type="predicted"/>
<organism evidence="1 2">
    <name type="scientific">Streptomyces xiamenensis</name>
    <dbReference type="NCBI Taxonomy" id="408015"/>
    <lineage>
        <taxon>Bacteria</taxon>
        <taxon>Bacillati</taxon>
        <taxon>Actinomycetota</taxon>
        <taxon>Actinomycetes</taxon>
        <taxon>Kitasatosporales</taxon>
        <taxon>Streptomycetaceae</taxon>
        <taxon>Streptomyces</taxon>
    </lineage>
</organism>
<protein>
    <submittedName>
        <fullName evidence="1">Tetratricopeptide tpr_2</fullName>
    </submittedName>
</protein>
<dbReference type="PATRIC" id="fig|408015.6.peg.249"/>
<dbReference type="HOGENOM" id="CLU_876953_0_0_11"/>
<dbReference type="AlphaFoldDB" id="A0A0F7FNR9"/>
<keyword evidence="2" id="KW-1185">Reference proteome</keyword>
<gene>
    <name evidence="1" type="ORF">SXIM_02240</name>
</gene>
<reference evidence="1" key="1">
    <citation type="submission" date="2019-08" db="EMBL/GenBank/DDBJ databases">
        <title>Complete genome sequence of a mangrove-derived Streptomyces xiamenensis.</title>
        <authorList>
            <person name="Xu J."/>
        </authorList>
    </citation>
    <scope>NUCLEOTIDE SEQUENCE</scope>
    <source>
        <strain evidence="1">318</strain>
    </source>
</reference>
<dbReference type="EMBL" id="CP009922">
    <property type="protein sequence ID" value="AKG41608.1"/>
    <property type="molecule type" value="Genomic_DNA"/>
</dbReference>
<dbReference type="STRING" id="408015.SXIM_02240"/>
<name>A0A0F7FNR9_9ACTN</name>
<accession>A0A0F7FNR9</accession>